<keyword evidence="3" id="KW-1185">Reference proteome</keyword>
<dbReference type="SUPFAM" id="SSF81321">
    <property type="entry name" value="Family A G protein-coupled receptor-like"/>
    <property type="match status" value="1"/>
</dbReference>
<dbReference type="EMBL" id="JBJQND010000014">
    <property type="protein sequence ID" value="KAL3853985.1"/>
    <property type="molecule type" value="Genomic_DNA"/>
</dbReference>
<feature type="non-terminal residue" evidence="2">
    <location>
        <position position="1"/>
    </location>
</feature>
<keyword evidence="1" id="KW-0472">Membrane</keyword>
<protein>
    <submittedName>
        <fullName evidence="2">Uncharacterized protein</fullName>
    </submittedName>
</protein>
<dbReference type="AlphaFoldDB" id="A0ABD3UX01"/>
<accession>A0ABD3UX01</accession>
<evidence type="ECO:0000313" key="2">
    <source>
        <dbReference type="EMBL" id="KAL3853985.1"/>
    </source>
</evidence>
<keyword evidence="1" id="KW-1133">Transmembrane helix</keyword>
<dbReference type="Proteomes" id="UP001634394">
    <property type="component" value="Unassembled WGS sequence"/>
</dbReference>
<feature type="non-terminal residue" evidence="2">
    <location>
        <position position="54"/>
    </location>
</feature>
<gene>
    <name evidence="2" type="ORF">ACJMK2_013269</name>
</gene>
<evidence type="ECO:0000256" key="1">
    <source>
        <dbReference type="SAM" id="Phobius"/>
    </source>
</evidence>
<organism evidence="2 3">
    <name type="scientific">Sinanodonta woodiana</name>
    <name type="common">Chinese pond mussel</name>
    <name type="synonym">Anodonta woodiana</name>
    <dbReference type="NCBI Taxonomy" id="1069815"/>
    <lineage>
        <taxon>Eukaryota</taxon>
        <taxon>Metazoa</taxon>
        <taxon>Spiralia</taxon>
        <taxon>Lophotrochozoa</taxon>
        <taxon>Mollusca</taxon>
        <taxon>Bivalvia</taxon>
        <taxon>Autobranchia</taxon>
        <taxon>Heteroconchia</taxon>
        <taxon>Palaeoheterodonta</taxon>
        <taxon>Unionida</taxon>
        <taxon>Unionoidea</taxon>
        <taxon>Unionidae</taxon>
        <taxon>Unioninae</taxon>
        <taxon>Sinanodonta</taxon>
    </lineage>
</organism>
<reference evidence="2 3" key="1">
    <citation type="submission" date="2024-11" db="EMBL/GenBank/DDBJ databases">
        <title>Chromosome-level genome assembly of the freshwater bivalve Anodonta woodiana.</title>
        <authorList>
            <person name="Chen X."/>
        </authorList>
    </citation>
    <scope>NUCLEOTIDE SEQUENCE [LARGE SCALE GENOMIC DNA]</scope>
    <source>
        <strain evidence="2">MN2024</strain>
        <tissue evidence="2">Gills</tissue>
    </source>
</reference>
<feature type="transmembrane region" description="Helical" evidence="1">
    <location>
        <begin position="6"/>
        <end position="30"/>
    </location>
</feature>
<keyword evidence="1" id="KW-0812">Transmembrane</keyword>
<sequence length="54" mass="6047">LYFTLVAIAIFILPALIIGTCYAVIVVIIWRKSILRFDASSNPSYKSKHHGDPN</sequence>
<comment type="caution">
    <text evidence="2">The sequence shown here is derived from an EMBL/GenBank/DDBJ whole genome shotgun (WGS) entry which is preliminary data.</text>
</comment>
<dbReference type="Gene3D" id="1.20.1070.10">
    <property type="entry name" value="Rhodopsin 7-helix transmembrane proteins"/>
    <property type="match status" value="1"/>
</dbReference>
<name>A0ABD3UX01_SINWO</name>
<proteinExistence type="predicted"/>
<evidence type="ECO:0000313" key="3">
    <source>
        <dbReference type="Proteomes" id="UP001634394"/>
    </source>
</evidence>